<dbReference type="Gene3D" id="1.10.510.10">
    <property type="entry name" value="Transferase(Phosphotransferase) domain 1"/>
    <property type="match status" value="1"/>
</dbReference>
<dbReference type="SUPFAM" id="SSF53955">
    <property type="entry name" value="Lysozyme-like"/>
    <property type="match status" value="1"/>
</dbReference>
<dbReference type="GO" id="GO:0005737">
    <property type="term" value="C:cytoplasm"/>
    <property type="evidence" value="ECO:0007669"/>
    <property type="project" value="TreeGrafter"/>
</dbReference>
<name>A0A1H5PXM6_9ACTN</name>
<keyword evidence="4" id="KW-0808">Transferase</keyword>
<dbReference type="Gene3D" id="3.30.200.20">
    <property type="entry name" value="Phosphorylase Kinase, domain 1"/>
    <property type="match status" value="1"/>
</dbReference>
<dbReference type="EMBL" id="FNUC01000004">
    <property type="protein sequence ID" value="SEF18384.1"/>
    <property type="molecule type" value="Genomic_DNA"/>
</dbReference>
<dbReference type="SMART" id="SM00220">
    <property type="entry name" value="S_TKc"/>
    <property type="match status" value="1"/>
</dbReference>
<keyword evidence="4" id="KW-0418">Kinase</keyword>
<dbReference type="GO" id="GO:0004674">
    <property type="term" value="F:protein serine/threonine kinase activity"/>
    <property type="evidence" value="ECO:0007669"/>
    <property type="project" value="TreeGrafter"/>
</dbReference>
<dbReference type="GO" id="GO:0005524">
    <property type="term" value="F:ATP binding"/>
    <property type="evidence" value="ECO:0007669"/>
    <property type="project" value="UniProtKB-KW"/>
</dbReference>
<evidence type="ECO:0000313" key="4">
    <source>
        <dbReference type="EMBL" id="SEF18384.1"/>
    </source>
</evidence>
<dbReference type="InterPro" id="IPR000719">
    <property type="entry name" value="Prot_kinase_dom"/>
</dbReference>
<dbReference type="PANTHER" id="PTHR24346:SF30">
    <property type="entry name" value="MATERNAL EMBRYONIC LEUCINE ZIPPER KINASE"/>
    <property type="match status" value="1"/>
</dbReference>
<keyword evidence="2" id="KW-0067">ATP-binding</keyword>
<organism evidence="4 5">
    <name type="scientific">Jiangella alba</name>
    <dbReference type="NCBI Taxonomy" id="561176"/>
    <lineage>
        <taxon>Bacteria</taxon>
        <taxon>Bacillati</taxon>
        <taxon>Actinomycetota</taxon>
        <taxon>Actinomycetes</taxon>
        <taxon>Jiangellales</taxon>
        <taxon>Jiangellaceae</taxon>
        <taxon>Jiangella</taxon>
    </lineage>
</organism>
<sequence length="511" mass="54936">MTTGPFTVTVPEGYRVGAWEVRRPLASGAFGSVYAARRAGDATGDLPAEAALKFLPTGTRTPRQLRHLQDLIEREIDVLRRLRRPRLIRMYETLTVDDGARPELDGATVLVLERAQTSLDRLLAAGEPLDGGPALLAQIAEGLAQLHRAGWVHGDLKPANVLVMADGSARLADFNLAAELEGTHAYAPLFASPDFAAPELLWADVTERGQQVRPSADVWSFGVLAHLVLSGGYPFPGSSPAARRDAAVRYAQGDDDLRLAPALTEPWRRLITDCLAPGHVARSRHDAESVLRRAEAAAGAERSPRLPRLRPPRWRRRFGVAAATAAVVGGGAVAWSALAADEPASADPARYGADVLSTEAGVPVEFRRLIVDAAGACDEPSVTPALIAAMLKTESDFDAELADPANDEYGIARWSGHVLYYWVTDAERPDGGEPQPPFPPETSIPALGRYLCFVAPRVSADLPGGHQVNLALAHRSSDERVNEWAGSPPEQLRPYADSVAHYLELYTPDAG</sequence>
<dbReference type="AlphaFoldDB" id="A0A1H5PXM6"/>
<dbReference type="PANTHER" id="PTHR24346">
    <property type="entry name" value="MAP/MICROTUBULE AFFINITY-REGULATING KINASE"/>
    <property type="match status" value="1"/>
</dbReference>
<dbReference type="PROSITE" id="PS50011">
    <property type="entry name" value="PROTEIN_KINASE_DOM"/>
    <property type="match status" value="1"/>
</dbReference>
<accession>A0A1H5PXM6</accession>
<evidence type="ECO:0000256" key="2">
    <source>
        <dbReference type="ARBA" id="ARBA00022840"/>
    </source>
</evidence>
<keyword evidence="5" id="KW-1185">Reference proteome</keyword>
<dbReference type="Proteomes" id="UP000181980">
    <property type="component" value="Unassembled WGS sequence"/>
</dbReference>
<feature type="domain" description="Protein kinase" evidence="3">
    <location>
        <begin position="19"/>
        <end position="306"/>
    </location>
</feature>
<proteinExistence type="predicted"/>
<dbReference type="Pfam" id="PF00069">
    <property type="entry name" value="Pkinase"/>
    <property type="match status" value="1"/>
</dbReference>
<evidence type="ECO:0000256" key="1">
    <source>
        <dbReference type="ARBA" id="ARBA00022741"/>
    </source>
</evidence>
<dbReference type="STRING" id="561176.SAMN04488561_6444"/>
<dbReference type="InterPro" id="IPR011009">
    <property type="entry name" value="Kinase-like_dom_sf"/>
</dbReference>
<keyword evidence="1" id="KW-0547">Nucleotide-binding</keyword>
<evidence type="ECO:0000313" key="5">
    <source>
        <dbReference type="Proteomes" id="UP000181980"/>
    </source>
</evidence>
<dbReference type="InterPro" id="IPR023346">
    <property type="entry name" value="Lysozyme-like_dom_sf"/>
</dbReference>
<reference evidence="5" key="1">
    <citation type="submission" date="2016-10" db="EMBL/GenBank/DDBJ databases">
        <authorList>
            <person name="Varghese N."/>
            <person name="Submissions S."/>
        </authorList>
    </citation>
    <scope>NUCLEOTIDE SEQUENCE [LARGE SCALE GENOMIC DNA]</scope>
    <source>
        <strain evidence="5">DSM 45237</strain>
    </source>
</reference>
<protein>
    <submittedName>
        <fullName evidence="4">Protein kinase domain-containing protein</fullName>
    </submittedName>
</protein>
<dbReference type="SUPFAM" id="SSF56112">
    <property type="entry name" value="Protein kinase-like (PK-like)"/>
    <property type="match status" value="1"/>
</dbReference>
<evidence type="ECO:0000259" key="3">
    <source>
        <dbReference type="PROSITE" id="PS50011"/>
    </source>
</evidence>
<dbReference type="RefSeq" id="WP_069112073.1">
    <property type="nucleotide sequence ID" value="NZ_FNUC01000004.1"/>
</dbReference>
<gene>
    <name evidence="4" type="ORF">SAMN04488561_6444</name>
</gene>
<dbReference type="GO" id="GO:0035556">
    <property type="term" value="P:intracellular signal transduction"/>
    <property type="evidence" value="ECO:0007669"/>
    <property type="project" value="TreeGrafter"/>
</dbReference>